<reference evidence="6 7" key="1">
    <citation type="submission" date="2024-07" db="EMBL/GenBank/DDBJ databases">
        <title>Uliginosibacterium flavum JJ3220;KACC:17644.</title>
        <authorList>
            <person name="Kim M.K."/>
        </authorList>
    </citation>
    <scope>NUCLEOTIDE SEQUENCE [LARGE SCALE GENOMIC DNA]</scope>
    <source>
        <strain evidence="6 7">KACC:17644</strain>
    </source>
</reference>
<protein>
    <recommendedName>
        <fullName evidence="4">Lipopolysaccharide export system protein LptA</fullName>
    </recommendedName>
</protein>
<dbReference type="Proteomes" id="UP001549691">
    <property type="component" value="Unassembled WGS sequence"/>
</dbReference>
<dbReference type="InterPro" id="IPR052037">
    <property type="entry name" value="LPS_export_LptA"/>
</dbReference>
<dbReference type="NCBIfam" id="TIGR03002">
    <property type="entry name" value="outer_YhbN_LptA"/>
    <property type="match status" value="1"/>
</dbReference>
<evidence type="ECO:0000256" key="4">
    <source>
        <dbReference type="HAMAP-Rule" id="MF_01914"/>
    </source>
</evidence>
<evidence type="ECO:0000256" key="1">
    <source>
        <dbReference type="ARBA" id="ARBA00022448"/>
    </source>
</evidence>
<dbReference type="EMBL" id="JBEWZI010000040">
    <property type="protein sequence ID" value="MET7016403.1"/>
    <property type="molecule type" value="Genomic_DNA"/>
</dbReference>
<feature type="chain" id="PRO_5044907689" description="Lipopolysaccharide export system protein LptA" evidence="4">
    <location>
        <begin position="22"/>
        <end position="180"/>
    </location>
</feature>
<sequence length="180" mass="19737" precursor="true">MPTAHRLSLLALLLIAPLAHAERADREKPITIQSERGSADDRNKVQTFEGRVTLTQGTLEITANKLVVTQDAEGYQKGIATGGKDGLTRFRQKKEGKDEYTEGEAERIEYDGRSDVAKLFDRAILRSGPNESKGQYIEYNGYTELYTITNGANNSSNKSGERLKVIILPKAAASQPAGKP</sequence>
<keyword evidence="3 4" id="KW-0574">Periplasm</keyword>
<comment type="subunit">
    <text evidence="4">Component of the lipopolysaccharide transport and assembly complex.</text>
</comment>
<dbReference type="Pfam" id="PF03968">
    <property type="entry name" value="LptD_N"/>
    <property type="match status" value="1"/>
</dbReference>
<dbReference type="Gene3D" id="2.60.450.10">
    <property type="entry name" value="Lipopolysaccharide (LPS) transport protein A like domain"/>
    <property type="match status" value="1"/>
</dbReference>
<dbReference type="InterPro" id="IPR014340">
    <property type="entry name" value="LptA"/>
</dbReference>
<accession>A0ABV2TR61</accession>
<keyword evidence="7" id="KW-1185">Reference proteome</keyword>
<dbReference type="RefSeq" id="WP_354602861.1">
    <property type="nucleotide sequence ID" value="NZ_JBEWZI010000040.1"/>
</dbReference>
<dbReference type="PANTHER" id="PTHR36504">
    <property type="entry name" value="LIPOPOLYSACCHARIDE EXPORT SYSTEM PROTEIN LPTA"/>
    <property type="match status" value="1"/>
</dbReference>
<keyword evidence="2 4" id="KW-0732">Signal</keyword>
<name>A0ABV2TR61_9RHOO</name>
<proteinExistence type="inferred from homology"/>
<comment type="function">
    <text evidence="4">Involved in the assembly of lipopolysaccharide (LPS). Required for the translocation of LPS from the inner membrane to the outer membrane.</text>
</comment>
<evidence type="ECO:0000256" key="3">
    <source>
        <dbReference type="ARBA" id="ARBA00022764"/>
    </source>
</evidence>
<dbReference type="InterPro" id="IPR005653">
    <property type="entry name" value="OstA-like_N"/>
</dbReference>
<keyword evidence="1 4" id="KW-0813">Transport</keyword>
<comment type="similarity">
    <text evidence="4">Belongs to the LptA family.</text>
</comment>
<comment type="caution">
    <text evidence="6">The sequence shown here is derived from an EMBL/GenBank/DDBJ whole genome shotgun (WGS) entry which is preliminary data.</text>
</comment>
<dbReference type="HAMAP" id="MF_01914">
    <property type="entry name" value="LPS_assembly_LptA"/>
    <property type="match status" value="1"/>
</dbReference>
<evidence type="ECO:0000313" key="6">
    <source>
        <dbReference type="EMBL" id="MET7016403.1"/>
    </source>
</evidence>
<evidence type="ECO:0000259" key="5">
    <source>
        <dbReference type="Pfam" id="PF03968"/>
    </source>
</evidence>
<feature type="domain" description="Organic solvent tolerance-like N-terminal" evidence="5">
    <location>
        <begin position="31"/>
        <end position="143"/>
    </location>
</feature>
<gene>
    <name evidence="4 6" type="primary">lptA</name>
    <name evidence="6" type="ORF">ABXR19_19625</name>
</gene>
<dbReference type="PANTHER" id="PTHR36504:SF1">
    <property type="entry name" value="LIPOPOLYSACCHARIDE EXPORT SYSTEM PROTEIN LPTA"/>
    <property type="match status" value="1"/>
</dbReference>
<comment type="subcellular location">
    <subcellularLocation>
        <location evidence="4">Periplasm</location>
    </subcellularLocation>
</comment>
<evidence type="ECO:0000256" key="2">
    <source>
        <dbReference type="ARBA" id="ARBA00022729"/>
    </source>
</evidence>
<evidence type="ECO:0000313" key="7">
    <source>
        <dbReference type="Proteomes" id="UP001549691"/>
    </source>
</evidence>
<organism evidence="6 7">
    <name type="scientific">Uliginosibacterium flavum</name>
    <dbReference type="NCBI Taxonomy" id="1396831"/>
    <lineage>
        <taxon>Bacteria</taxon>
        <taxon>Pseudomonadati</taxon>
        <taxon>Pseudomonadota</taxon>
        <taxon>Betaproteobacteria</taxon>
        <taxon>Rhodocyclales</taxon>
        <taxon>Zoogloeaceae</taxon>
        <taxon>Uliginosibacterium</taxon>
    </lineage>
</organism>
<feature type="signal peptide" evidence="4">
    <location>
        <begin position="1"/>
        <end position="21"/>
    </location>
</feature>